<reference evidence="1 2" key="1">
    <citation type="journal article" date="2019" name="Sci. Rep.">
        <title>A high-quality genome of Eragrostis curvula grass provides insights into Poaceae evolution and supports new strategies to enhance forage quality.</title>
        <authorList>
            <person name="Carballo J."/>
            <person name="Santos B.A.C.M."/>
            <person name="Zappacosta D."/>
            <person name="Garbus I."/>
            <person name="Selva J.P."/>
            <person name="Gallo C.A."/>
            <person name="Diaz A."/>
            <person name="Albertini E."/>
            <person name="Caccamo M."/>
            <person name="Echenique V."/>
        </authorList>
    </citation>
    <scope>NUCLEOTIDE SEQUENCE [LARGE SCALE GENOMIC DNA]</scope>
    <source>
        <strain evidence="2">cv. Victoria</strain>
        <tissue evidence="1">Leaf</tissue>
    </source>
</reference>
<dbReference type="Gramene" id="TVU33929">
    <property type="protein sequence ID" value="TVU33929"/>
    <property type="gene ID" value="EJB05_15745"/>
</dbReference>
<protein>
    <recommendedName>
        <fullName evidence="3">DUF4220 domain-containing protein</fullName>
    </recommendedName>
</protein>
<dbReference type="OrthoDB" id="587089at2759"/>
<dbReference type="AlphaFoldDB" id="A0A5J9VCT1"/>
<comment type="caution">
    <text evidence="1">The sequence shown here is derived from an EMBL/GenBank/DDBJ whole genome shotgun (WGS) entry which is preliminary data.</text>
</comment>
<dbReference type="PANTHER" id="PTHR31325">
    <property type="entry name" value="OS01G0798800 PROTEIN-RELATED"/>
    <property type="match status" value="1"/>
</dbReference>
<gene>
    <name evidence="1" type="ORF">EJB05_15745</name>
</gene>
<evidence type="ECO:0000313" key="2">
    <source>
        <dbReference type="Proteomes" id="UP000324897"/>
    </source>
</evidence>
<accession>A0A5J9VCT1</accession>
<dbReference type="EMBL" id="RWGY01000009">
    <property type="protein sequence ID" value="TVU33929.1"/>
    <property type="molecule type" value="Genomic_DNA"/>
</dbReference>
<dbReference type="InterPro" id="IPR007658">
    <property type="entry name" value="DUF594"/>
</dbReference>
<dbReference type="Pfam" id="PF04578">
    <property type="entry name" value="DUF594"/>
    <property type="match status" value="1"/>
</dbReference>
<keyword evidence="2" id="KW-1185">Reference proteome</keyword>
<sequence>MWTNFRHAKRTDVKTVMKKLLFGRNDFVHFAGTVRPSSGVVLTSPVGSLLDQLLFTPFEVVILALHIYTDIFLLRYGTASCGSTEEGKNLMHTCRTLSEYMCYLLVVHPEMLPVSGGAHDVLEKTSDFVAKSRGTTASKDELLHKLTSDHSILHMLDNPFTTVQNPITLAGLGFGRLKEEAVYSHESLQDLVKAWHGVVVYAAAKSRGSEHAKKLSMGGELLTFLWLHLAHHSLGDLGILQPKLVQLHEPMEFSIFRIFQREYERHPR</sequence>
<evidence type="ECO:0000313" key="1">
    <source>
        <dbReference type="EMBL" id="TVU33929.1"/>
    </source>
</evidence>
<dbReference type="Proteomes" id="UP000324897">
    <property type="component" value="Unassembled WGS sequence"/>
</dbReference>
<name>A0A5J9VCT1_9POAL</name>
<evidence type="ECO:0008006" key="3">
    <source>
        <dbReference type="Google" id="ProtNLM"/>
    </source>
</evidence>
<feature type="non-terminal residue" evidence="1">
    <location>
        <position position="1"/>
    </location>
</feature>
<proteinExistence type="predicted"/>
<organism evidence="1 2">
    <name type="scientific">Eragrostis curvula</name>
    <name type="common">weeping love grass</name>
    <dbReference type="NCBI Taxonomy" id="38414"/>
    <lineage>
        <taxon>Eukaryota</taxon>
        <taxon>Viridiplantae</taxon>
        <taxon>Streptophyta</taxon>
        <taxon>Embryophyta</taxon>
        <taxon>Tracheophyta</taxon>
        <taxon>Spermatophyta</taxon>
        <taxon>Magnoliopsida</taxon>
        <taxon>Liliopsida</taxon>
        <taxon>Poales</taxon>
        <taxon>Poaceae</taxon>
        <taxon>PACMAD clade</taxon>
        <taxon>Chloridoideae</taxon>
        <taxon>Eragrostideae</taxon>
        <taxon>Eragrostidinae</taxon>
        <taxon>Eragrostis</taxon>
    </lineage>
</organism>